<dbReference type="Proteomes" id="UP000295497">
    <property type="component" value="Chromosome"/>
</dbReference>
<gene>
    <name evidence="5" type="ORF">SOCE836_008090</name>
</gene>
<evidence type="ECO:0008006" key="7">
    <source>
        <dbReference type="Google" id="ProtNLM"/>
    </source>
</evidence>
<feature type="domain" description="DUF1585" evidence="1">
    <location>
        <begin position="488"/>
        <end position="557"/>
    </location>
</feature>
<feature type="domain" description="DUF1595" evidence="4">
    <location>
        <begin position="150"/>
        <end position="209"/>
    </location>
</feature>
<feature type="domain" description="DUF1588" evidence="2">
    <location>
        <begin position="371"/>
        <end position="467"/>
    </location>
</feature>
<dbReference type="Pfam" id="PF07631">
    <property type="entry name" value="PSD4"/>
    <property type="match status" value="1"/>
</dbReference>
<name>A0A4P2QGT3_SORCE</name>
<evidence type="ECO:0000259" key="1">
    <source>
        <dbReference type="Pfam" id="PF07624"/>
    </source>
</evidence>
<evidence type="ECO:0000259" key="2">
    <source>
        <dbReference type="Pfam" id="PF07627"/>
    </source>
</evidence>
<feature type="domain" description="DUF1592" evidence="3">
    <location>
        <begin position="221"/>
        <end position="352"/>
    </location>
</feature>
<evidence type="ECO:0000313" key="5">
    <source>
        <dbReference type="EMBL" id="AUX28728.1"/>
    </source>
</evidence>
<sequence length="564" mass="60356">MRLLDDVSLLCCASVLSLFVSGCGITILGNGNDDDNAGGGGNGAASGVEGSSGVGGSSGVCIHDILATSQIPRLLNREYDAVVQDLLGVTILASADNRPPSEVLVSDFEGSLTDLAWNRYLVVAESIAAELMAGPNKSKFIACDPAAPGCLEATIRAFGRKAFRRPLIEEEVQSFMRLTTLEPPGTPEEVAEAILIAFLASPSFIMLPELAQEREGDAIKLSSHEVAARLSFLLWDSVPDDILNAAADAGQLTTKAQILAQARRMIQNRQKTARVVVAFHRDLAEIRAGSLWGTRDHDGTKYPDYSPDAAPLMVAEMDAFFEEVAFAAGSLKDLFLSNIGFVNKDTAPLYGLNPASYGTQLTRVELDPSERPGFLTRVGFLSSYSSYASTNPILRGAFITRLLGIDLPPEPFMDTSSVPPNDYTTNRQVVEALTSTAACSACHVPFTNPPGFVLERYDAVGKAQTTDPLGGAIDGTADVYFSADNTKTITTPIELMTELGTGPGVRHHYAERWVSFATRRSPNSSDACVVDELSIKLSDDGYTILDLLADLTQADSFRLRVVGD</sequence>
<dbReference type="Pfam" id="PF07637">
    <property type="entry name" value="PSD5"/>
    <property type="match status" value="1"/>
</dbReference>
<dbReference type="EMBL" id="CP012672">
    <property type="protein sequence ID" value="AUX28728.1"/>
    <property type="molecule type" value="Genomic_DNA"/>
</dbReference>
<proteinExistence type="predicted"/>
<accession>A0A4P2QGT3</accession>
<dbReference type="Pfam" id="PF07627">
    <property type="entry name" value="PSCyt3"/>
    <property type="match status" value="1"/>
</dbReference>
<reference evidence="5 6" key="1">
    <citation type="submission" date="2015-09" db="EMBL/GenBank/DDBJ databases">
        <title>Sorangium comparison.</title>
        <authorList>
            <person name="Zaburannyi N."/>
            <person name="Bunk B."/>
            <person name="Overmann J."/>
            <person name="Mueller R."/>
        </authorList>
    </citation>
    <scope>NUCLEOTIDE SEQUENCE [LARGE SCALE GENOMIC DNA]</scope>
    <source>
        <strain evidence="5 6">So ce836</strain>
    </source>
</reference>
<dbReference type="RefSeq" id="WP_129573020.1">
    <property type="nucleotide sequence ID" value="NZ_CP012672.1"/>
</dbReference>
<dbReference type="InterPro" id="IPR013042">
    <property type="entry name" value="DUF1592"/>
</dbReference>
<dbReference type="AlphaFoldDB" id="A0A4P2QGT3"/>
<protein>
    <recommendedName>
        <fullName evidence="7">DUF1592 domain-containing protein</fullName>
    </recommendedName>
</protein>
<organism evidence="5 6">
    <name type="scientific">Sorangium cellulosum</name>
    <name type="common">Polyangium cellulosum</name>
    <dbReference type="NCBI Taxonomy" id="56"/>
    <lineage>
        <taxon>Bacteria</taxon>
        <taxon>Pseudomonadati</taxon>
        <taxon>Myxococcota</taxon>
        <taxon>Polyangia</taxon>
        <taxon>Polyangiales</taxon>
        <taxon>Polyangiaceae</taxon>
        <taxon>Sorangium</taxon>
    </lineage>
</organism>
<dbReference type="Pfam" id="PF07624">
    <property type="entry name" value="PSD2"/>
    <property type="match status" value="1"/>
</dbReference>
<evidence type="ECO:0000313" key="6">
    <source>
        <dbReference type="Proteomes" id="UP000295497"/>
    </source>
</evidence>
<dbReference type="InterPro" id="IPR013043">
    <property type="entry name" value="DUF1595"/>
</dbReference>
<dbReference type="InterPro" id="IPR013039">
    <property type="entry name" value="DUF1588"/>
</dbReference>
<dbReference type="PROSITE" id="PS51257">
    <property type="entry name" value="PROKAR_LIPOPROTEIN"/>
    <property type="match status" value="1"/>
</dbReference>
<evidence type="ECO:0000259" key="3">
    <source>
        <dbReference type="Pfam" id="PF07631"/>
    </source>
</evidence>
<evidence type="ECO:0000259" key="4">
    <source>
        <dbReference type="Pfam" id="PF07637"/>
    </source>
</evidence>
<dbReference type="InterPro" id="IPR011478">
    <property type="entry name" value="DUF1585"/>
</dbReference>